<name>A0A3E0WW92_9BACI</name>
<sequence>MKLNQECVRSVLLELEEKLTLNDVLTLHQFEKFETYQKFGYDTFAYTLTKLIEAKYIKGSVAHGSNQIIDILITSITWEGHLFLDNIRDNAIWSKTKDAVKSLSSVSLPLLSNVATSVINKHLGLK</sequence>
<dbReference type="RefSeq" id="WP_116277549.1">
    <property type="nucleotide sequence ID" value="NZ_NFZX01000007.1"/>
</dbReference>
<proteinExistence type="predicted"/>
<organism evidence="1 2">
    <name type="scientific">Virgibacillus dokdonensis</name>
    <dbReference type="NCBI Taxonomy" id="302167"/>
    <lineage>
        <taxon>Bacteria</taxon>
        <taxon>Bacillati</taxon>
        <taxon>Bacillota</taxon>
        <taxon>Bacilli</taxon>
        <taxon>Bacillales</taxon>
        <taxon>Bacillaceae</taxon>
        <taxon>Virgibacillus</taxon>
    </lineage>
</organism>
<accession>A0A3E0WW92</accession>
<dbReference type="InterPro" id="IPR019650">
    <property type="entry name" value="DUF2513"/>
</dbReference>
<dbReference type="EMBL" id="NFZX01000007">
    <property type="protein sequence ID" value="RFA36197.1"/>
    <property type="molecule type" value="Genomic_DNA"/>
</dbReference>
<dbReference type="Pfam" id="PF10711">
    <property type="entry name" value="DUF2513"/>
    <property type="match status" value="1"/>
</dbReference>
<evidence type="ECO:0000313" key="2">
    <source>
        <dbReference type="Proteomes" id="UP000256488"/>
    </source>
</evidence>
<comment type="caution">
    <text evidence="1">The sequence shown here is derived from an EMBL/GenBank/DDBJ whole genome shotgun (WGS) entry which is preliminary data.</text>
</comment>
<evidence type="ECO:0008006" key="3">
    <source>
        <dbReference type="Google" id="ProtNLM"/>
    </source>
</evidence>
<protein>
    <recommendedName>
        <fullName evidence="3">DUF2513 domain-containing protein</fullName>
    </recommendedName>
</protein>
<dbReference type="AlphaFoldDB" id="A0A3E0WW92"/>
<dbReference type="Proteomes" id="UP000256488">
    <property type="component" value="Unassembled WGS sequence"/>
</dbReference>
<gene>
    <name evidence="1" type="ORF">CAI16_05235</name>
</gene>
<reference evidence="1 2" key="1">
    <citation type="submission" date="2017-05" db="EMBL/GenBank/DDBJ databases">
        <title>Virgibacillus sp. AK90 isolated from a saltern of Kakinada, India.</title>
        <authorList>
            <person name="Gupta V."/>
            <person name="Sidhu C."/>
            <person name="Korpole S."/>
            <person name="Pinnaka A.K."/>
        </authorList>
    </citation>
    <scope>NUCLEOTIDE SEQUENCE [LARGE SCALE GENOMIC DNA]</scope>
    <source>
        <strain evidence="1 2">AK90</strain>
    </source>
</reference>
<evidence type="ECO:0000313" key="1">
    <source>
        <dbReference type="EMBL" id="RFA36197.1"/>
    </source>
</evidence>